<name>A0A150M455_9BACI</name>
<dbReference type="EMBL" id="LQYT01000041">
    <property type="protein sequence ID" value="KYD19380.1"/>
    <property type="molecule type" value="Genomic_DNA"/>
</dbReference>
<dbReference type="AlphaFoldDB" id="A0A150M455"/>
<evidence type="ECO:0000313" key="2">
    <source>
        <dbReference type="EMBL" id="KYD19380.1"/>
    </source>
</evidence>
<dbReference type="Proteomes" id="UP000075683">
    <property type="component" value="Unassembled WGS sequence"/>
</dbReference>
<feature type="region of interest" description="Disordered" evidence="1">
    <location>
        <begin position="16"/>
        <end position="47"/>
    </location>
</feature>
<gene>
    <name evidence="2" type="ORF">B4135_2038</name>
</gene>
<evidence type="ECO:0000313" key="3">
    <source>
        <dbReference type="Proteomes" id="UP000075683"/>
    </source>
</evidence>
<protein>
    <submittedName>
        <fullName evidence="2">Uncharacterized protein</fullName>
    </submittedName>
</protein>
<organism evidence="2 3">
    <name type="scientific">Caldibacillus debilis</name>
    <dbReference type="NCBI Taxonomy" id="301148"/>
    <lineage>
        <taxon>Bacteria</taxon>
        <taxon>Bacillati</taxon>
        <taxon>Bacillota</taxon>
        <taxon>Bacilli</taxon>
        <taxon>Bacillales</taxon>
        <taxon>Bacillaceae</taxon>
        <taxon>Caldibacillus</taxon>
    </lineage>
</organism>
<proteinExistence type="predicted"/>
<dbReference type="STRING" id="301148.B4135_2038"/>
<reference evidence="2 3" key="1">
    <citation type="submission" date="2016-01" db="EMBL/GenBank/DDBJ databases">
        <title>Draft Genome Sequences of Seven Thermophilic Sporeformers Isolated from Foods.</title>
        <authorList>
            <person name="Berendsen E.M."/>
            <person name="Wells-Bennik M.H."/>
            <person name="Krawcyk A.O."/>
            <person name="De Jong A."/>
            <person name="Holsappel S."/>
            <person name="Eijlander R.T."/>
            <person name="Kuipers O.P."/>
        </authorList>
    </citation>
    <scope>NUCLEOTIDE SEQUENCE [LARGE SCALE GENOMIC DNA]</scope>
    <source>
        <strain evidence="2 3">B4135</strain>
    </source>
</reference>
<comment type="caution">
    <text evidence="2">The sequence shown here is derived from an EMBL/GenBank/DDBJ whole genome shotgun (WGS) entry which is preliminary data.</text>
</comment>
<sequence>MNTVVRLTCDHRKLNIRNPEGRKRGGWNIRGSASSSPPPSLLSLVFH</sequence>
<accession>A0A150M455</accession>
<evidence type="ECO:0000256" key="1">
    <source>
        <dbReference type="SAM" id="MobiDB-lite"/>
    </source>
</evidence>